<organism evidence="2 3">
    <name type="scientific">Mycena metata</name>
    <dbReference type="NCBI Taxonomy" id="1033252"/>
    <lineage>
        <taxon>Eukaryota</taxon>
        <taxon>Fungi</taxon>
        <taxon>Dikarya</taxon>
        <taxon>Basidiomycota</taxon>
        <taxon>Agaricomycotina</taxon>
        <taxon>Agaricomycetes</taxon>
        <taxon>Agaricomycetidae</taxon>
        <taxon>Agaricales</taxon>
        <taxon>Marasmiineae</taxon>
        <taxon>Mycenaceae</taxon>
        <taxon>Mycena</taxon>
    </lineage>
</organism>
<feature type="coiled-coil region" evidence="1">
    <location>
        <begin position="18"/>
        <end position="45"/>
    </location>
</feature>
<keyword evidence="3" id="KW-1185">Reference proteome</keyword>
<evidence type="ECO:0000313" key="2">
    <source>
        <dbReference type="EMBL" id="KAJ7779185.1"/>
    </source>
</evidence>
<evidence type="ECO:0000256" key="1">
    <source>
        <dbReference type="SAM" id="Coils"/>
    </source>
</evidence>
<accession>A0AAD7K689</accession>
<proteinExistence type="predicted"/>
<keyword evidence="1" id="KW-0175">Coiled coil</keyword>
<reference evidence="2" key="1">
    <citation type="submission" date="2023-03" db="EMBL/GenBank/DDBJ databases">
        <title>Massive genome expansion in bonnet fungi (Mycena s.s.) driven by repeated elements and novel gene families across ecological guilds.</title>
        <authorList>
            <consortium name="Lawrence Berkeley National Laboratory"/>
            <person name="Harder C.B."/>
            <person name="Miyauchi S."/>
            <person name="Viragh M."/>
            <person name="Kuo A."/>
            <person name="Thoen E."/>
            <person name="Andreopoulos B."/>
            <person name="Lu D."/>
            <person name="Skrede I."/>
            <person name="Drula E."/>
            <person name="Henrissat B."/>
            <person name="Morin E."/>
            <person name="Kohler A."/>
            <person name="Barry K."/>
            <person name="LaButti K."/>
            <person name="Morin E."/>
            <person name="Salamov A."/>
            <person name="Lipzen A."/>
            <person name="Mereny Z."/>
            <person name="Hegedus B."/>
            <person name="Baldrian P."/>
            <person name="Stursova M."/>
            <person name="Weitz H."/>
            <person name="Taylor A."/>
            <person name="Grigoriev I.V."/>
            <person name="Nagy L.G."/>
            <person name="Martin F."/>
            <person name="Kauserud H."/>
        </authorList>
    </citation>
    <scope>NUCLEOTIDE SEQUENCE</scope>
    <source>
        <strain evidence="2">CBHHK182m</strain>
    </source>
</reference>
<name>A0AAD7K689_9AGAR</name>
<evidence type="ECO:0000313" key="3">
    <source>
        <dbReference type="Proteomes" id="UP001215598"/>
    </source>
</evidence>
<sequence length="318" mass="35886">MSLLNVKSDENLRLQGLLADQRAMLVAEEAKNAVLQERVKTLEAQTFSPLTDNDLANRLKLAEELLTVERAARAADRAALDNALRGQAAAEAERDAARQKHAEELEVFRESYGKASAFADDMKKENQELVKRIQIAEEQTKEGIAMIRATFDLREATLRSETRDWRNQANFLREQAMRTNDDELRQRAAEHPELVAQLVIEKKKADAAFEELVAKYAKLVIEKEEADDRIAVFEDDLLVKDEETSRLERELAETREELAALKAKAPVPGDAQVFRCGWRGKDTVACPAVCLTREDLDLHASMHVTRALVEPHLPYGTQ</sequence>
<protein>
    <submittedName>
        <fullName evidence="2">Uncharacterized protein</fullName>
    </submittedName>
</protein>
<feature type="coiled-coil region" evidence="1">
    <location>
        <begin position="209"/>
        <end position="264"/>
    </location>
</feature>
<gene>
    <name evidence="2" type="ORF">B0H16DRAFT_1501877</name>
</gene>
<comment type="caution">
    <text evidence="2">The sequence shown here is derived from an EMBL/GenBank/DDBJ whole genome shotgun (WGS) entry which is preliminary data.</text>
</comment>
<dbReference type="Proteomes" id="UP001215598">
    <property type="component" value="Unassembled WGS sequence"/>
</dbReference>
<dbReference type="EMBL" id="JARKIB010000006">
    <property type="protein sequence ID" value="KAJ7779185.1"/>
    <property type="molecule type" value="Genomic_DNA"/>
</dbReference>
<dbReference type="AlphaFoldDB" id="A0AAD7K689"/>
<feature type="coiled-coil region" evidence="1">
    <location>
        <begin position="80"/>
        <end position="139"/>
    </location>
</feature>